<sequence length="179" mass="19054">MTEPNGPDIPNPRKPTEKPPRPIIPPQRAEAEFFARMAVGKASVPLGLGHIHVSVSAAFQPESGVEFSGKELWVQTVPASAAEVNVIGDADEAKEVIEFLASALMNEDLAGGWLLSAVYATEVVPGGMWVDVHPDAVCGWKLDAATRTFQPLRPALVLRLLAEDVSPSPFVVEVEPIGG</sequence>
<comment type="caution">
    <text evidence="2">The sequence shown here is derived from an EMBL/GenBank/DDBJ whole genome shotgun (WGS) entry which is preliminary data.</text>
</comment>
<proteinExistence type="predicted"/>
<keyword evidence="3" id="KW-1185">Reference proteome</keyword>
<dbReference type="RefSeq" id="WP_175457158.1">
    <property type="nucleotide sequence ID" value="NZ_JAANNT010000020.1"/>
</dbReference>
<accession>A0A7Y6CC58</accession>
<dbReference type="EMBL" id="JAANNT010000020">
    <property type="protein sequence ID" value="NUV30891.1"/>
    <property type="molecule type" value="Genomic_DNA"/>
</dbReference>
<evidence type="ECO:0000256" key="1">
    <source>
        <dbReference type="SAM" id="MobiDB-lite"/>
    </source>
</evidence>
<reference evidence="2 3" key="1">
    <citation type="submission" date="2020-03" db="EMBL/GenBank/DDBJ databases">
        <title>Complete genome sequence of sixteen Streptomyces strains facilitates identification of candidate genes involved in plant growth-promotion in grain legumes and cereals.</title>
        <authorList>
            <person name="Gopalakrishnan S."/>
            <person name="Thakur V."/>
            <person name="Saxena R."/>
            <person name="Vadlamudi S."/>
            <person name="Purohit S."/>
            <person name="Kumar V."/>
            <person name="Rathore A."/>
            <person name="Chitikineni A."/>
            <person name="Varshney R.K."/>
        </authorList>
    </citation>
    <scope>NUCLEOTIDE SEQUENCE [LARGE SCALE GENOMIC DNA]</scope>
    <source>
        <strain evidence="2 3">KAI-180</strain>
    </source>
</reference>
<dbReference type="Proteomes" id="UP000540128">
    <property type="component" value="Unassembled WGS sequence"/>
</dbReference>
<protein>
    <submittedName>
        <fullName evidence="2">Uncharacterized protein</fullName>
    </submittedName>
</protein>
<feature type="region of interest" description="Disordered" evidence="1">
    <location>
        <begin position="1"/>
        <end position="25"/>
    </location>
</feature>
<organism evidence="2 3">
    <name type="scientific">Streptomyces odorifer</name>
    <dbReference type="NCBI Taxonomy" id="53450"/>
    <lineage>
        <taxon>Bacteria</taxon>
        <taxon>Bacillati</taxon>
        <taxon>Actinomycetota</taxon>
        <taxon>Actinomycetes</taxon>
        <taxon>Kitasatosporales</taxon>
        <taxon>Streptomycetaceae</taxon>
        <taxon>Streptomyces</taxon>
        <taxon>Streptomyces albidoflavus group</taxon>
    </lineage>
</organism>
<evidence type="ECO:0000313" key="2">
    <source>
        <dbReference type="EMBL" id="NUV30891.1"/>
    </source>
</evidence>
<dbReference type="AlphaFoldDB" id="A0A7Y6CC58"/>
<evidence type="ECO:0000313" key="3">
    <source>
        <dbReference type="Proteomes" id="UP000540128"/>
    </source>
</evidence>
<name>A0A7Y6CC58_9ACTN</name>
<gene>
    <name evidence="2" type="ORF">G6W59_21710</name>
</gene>